<feature type="domain" description="EF-hand" evidence="14">
    <location>
        <begin position="85"/>
        <end position="120"/>
    </location>
</feature>
<dbReference type="EMBL" id="AFNH02000018">
    <property type="protein sequence ID" value="EZG89433.1"/>
    <property type="molecule type" value="Genomic_DNA"/>
</dbReference>
<dbReference type="PANTHER" id="PTHR12294">
    <property type="entry name" value="EF HAND DOMAIN FAMILY A1,A2-RELATED"/>
    <property type="match status" value="1"/>
</dbReference>
<keyword evidence="16" id="KW-1185">Reference proteome</keyword>
<dbReference type="CDD" id="cd00051">
    <property type="entry name" value="EFh"/>
    <property type="match status" value="2"/>
</dbReference>
<keyword evidence="4" id="KW-0109">Calcium transport</keyword>
<dbReference type="VEuPathDB" id="CryptoDB:GNI_002100"/>
<reference evidence="15" key="1">
    <citation type="submission" date="2013-12" db="EMBL/GenBank/DDBJ databases">
        <authorList>
            <person name="Omoto C.K."/>
            <person name="Sibley D."/>
            <person name="Venepally P."/>
            <person name="Hadjithomas M."/>
            <person name="Karamycheva S."/>
            <person name="Brunk B."/>
            <person name="Roos D."/>
            <person name="Caler E."/>
            <person name="Lorenzi H."/>
        </authorList>
    </citation>
    <scope>NUCLEOTIDE SEQUENCE</scope>
</reference>
<dbReference type="GO" id="GO:0005509">
    <property type="term" value="F:calcium ion binding"/>
    <property type="evidence" value="ECO:0007669"/>
    <property type="project" value="InterPro"/>
</dbReference>
<dbReference type="OrthoDB" id="191686at2759"/>
<dbReference type="InterPro" id="IPR002048">
    <property type="entry name" value="EF_hand_dom"/>
</dbReference>
<keyword evidence="7" id="KW-0999">Mitochondrion inner membrane</keyword>
<dbReference type="Gene3D" id="1.10.238.10">
    <property type="entry name" value="EF-hand"/>
    <property type="match status" value="2"/>
</dbReference>
<evidence type="ECO:0000256" key="5">
    <source>
        <dbReference type="ARBA" id="ARBA00022723"/>
    </source>
</evidence>
<comment type="subcellular location">
    <subcellularLocation>
        <location evidence="1">Mitochondrion inner membrane</location>
    </subcellularLocation>
    <subcellularLocation>
        <location evidence="2">Mitochondrion intermembrane space</location>
    </subcellularLocation>
</comment>
<gene>
    <name evidence="15" type="ORF">GNI_002100</name>
</gene>
<evidence type="ECO:0000259" key="14">
    <source>
        <dbReference type="PROSITE" id="PS50222"/>
    </source>
</evidence>
<proteinExistence type="inferred from homology"/>
<evidence type="ECO:0000256" key="6">
    <source>
        <dbReference type="ARBA" id="ARBA00022737"/>
    </source>
</evidence>
<evidence type="ECO:0000256" key="12">
    <source>
        <dbReference type="ARBA" id="ARBA00023136"/>
    </source>
</evidence>
<dbReference type="InterPro" id="IPR039800">
    <property type="entry name" value="MICU1/2/3"/>
</dbReference>
<dbReference type="Proteomes" id="UP000019763">
    <property type="component" value="Unassembled WGS sequence"/>
</dbReference>
<dbReference type="Pfam" id="PF13202">
    <property type="entry name" value="EF-hand_5"/>
    <property type="match status" value="2"/>
</dbReference>
<accession>A0A023BDU2</accession>
<dbReference type="GeneID" id="22910346"/>
<dbReference type="SUPFAM" id="SSF47473">
    <property type="entry name" value="EF-hand"/>
    <property type="match status" value="1"/>
</dbReference>
<dbReference type="InterPro" id="IPR018247">
    <property type="entry name" value="EF_Hand_1_Ca_BS"/>
</dbReference>
<organism evidence="15 16">
    <name type="scientific">Gregarina niphandrodes</name>
    <name type="common">Septate eugregarine</name>
    <dbReference type="NCBI Taxonomy" id="110365"/>
    <lineage>
        <taxon>Eukaryota</taxon>
        <taxon>Sar</taxon>
        <taxon>Alveolata</taxon>
        <taxon>Apicomplexa</taxon>
        <taxon>Conoidasida</taxon>
        <taxon>Gregarinasina</taxon>
        <taxon>Eugregarinorida</taxon>
        <taxon>Gregarinidae</taxon>
        <taxon>Gregarina</taxon>
    </lineage>
</organism>
<keyword evidence="6" id="KW-0677">Repeat</keyword>
<feature type="domain" description="EF-hand" evidence="14">
    <location>
        <begin position="1"/>
        <end position="24"/>
    </location>
</feature>
<evidence type="ECO:0000256" key="13">
    <source>
        <dbReference type="ARBA" id="ARBA00038333"/>
    </source>
</evidence>
<evidence type="ECO:0000256" key="10">
    <source>
        <dbReference type="ARBA" id="ARBA00023065"/>
    </source>
</evidence>
<comment type="caution">
    <text evidence="15">The sequence shown here is derived from an EMBL/GenBank/DDBJ whole genome shotgun (WGS) entry which is preliminary data.</text>
</comment>
<keyword evidence="11" id="KW-0496">Mitochondrion</keyword>
<dbReference type="PROSITE" id="PS50222">
    <property type="entry name" value="EF_HAND_2"/>
    <property type="match status" value="4"/>
</dbReference>
<evidence type="ECO:0000256" key="1">
    <source>
        <dbReference type="ARBA" id="ARBA00004273"/>
    </source>
</evidence>
<dbReference type="AlphaFoldDB" id="A0A023BDU2"/>
<keyword evidence="9" id="KW-0809">Transit peptide</keyword>
<feature type="domain" description="EF-hand" evidence="14">
    <location>
        <begin position="121"/>
        <end position="156"/>
    </location>
</feature>
<keyword evidence="10" id="KW-0406">Ion transport</keyword>
<keyword evidence="8" id="KW-0106">Calcium</keyword>
<dbReference type="SMART" id="SM00054">
    <property type="entry name" value="EFh"/>
    <property type="match status" value="4"/>
</dbReference>
<dbReference type="GO" id="GO:0036444">
    <property type="term" value="P:calcium import into the mitochondrion"/>
    <property type="evidence" value="ECO:0007669"/>
    <property type="project" value="TreeGrafter"/>
</dbReference>
<evidence type="ECO:0000256" key="3">
    <source>
        <dbReference type="ARBA" id="ARBA00022448"/>
    </source>
</evidence>
<evidence type="ECO:0000256" key="8">
    <source>
        <dbReference type="ARBA" id="ARBA00022837"/>
    </source>
</evidence>
<dbReference type="RefSeq" id="XP_011128485.1">
    <property type="nucleotide sequence ID" value="XM_011130183.1"/>
</dbReference>
<dbReference type="GO" id="GO:0005758">
    <property type="term" value="C:mitochondrial intermembrane space"/>
    <property type="evidence" value="ECO:0007669"/>
    <property type="project" value="UniProtKB-SubCell"/>
</dbReference>
<sequence length="199" mass="21639">MDTDGNGILDKEEFIKAYMAYKSQGAKKMVDCSETGAAVSAMSSNTGQAAPATASTAGASAMTMTGVAKATDNASAEGLELISDVLEQEAEDMFTRMDLNQDGYIGISEWLAVTLDDTYVANRARLSSAFSVFDIDGNGEIDIQEFIDILQPSKKSQPELKNYVEKFDLDHNGKLSFEEFCKVIENTPQDVIKKTETKE</sequence>
<feature type="domain" description="EF-hand" evidence="14">
    <location>
        <begin position="157"/>
        <end position="190"/>
    </location>
</feature>
<keyword evidence="12" id="KW-0472">Membrane</keyword>
<dbReference type="Pfam" id="PF13499">
    <property type="entry name" value="EF-hand_7"/>
    <property type="match status" value="1"/>
</dbReference>
<dbReference type="InterPro" id="IPR011992">
    <property type="entry name" value="EF-hand-dom_pair"/>
</dbReference>
<evidence type="ECO:0000256" key="9">
    <source>
        <dbReference type="ARBA" id="ARBA00022946"/>
    </source>
</evidence>
<comment type="similarity">
    <text evidence="13">Belongs to the MICU1 family. MICU1 subfamily.</text>
</comment>
<dbReference type="PROSITE" id="PS00018">
    <property type="entry name" value="EF_HAND_1"/>
    <property type="match status" value="4"/>
</dbReference>
<name>A0A023BDU2_GRENI</name>
<dbReference type="PANTHER" id="PTHR12294:SF1">
    <property type="entry name" value="CALCIUM UPTAKE PROTEIN 1, MITOCHONDRIAL"/>
    <property type="match status" value="1"/>
</dbReference>
<evidence type="ECO:0000256" key="4">
    <source>
        <dbReference type="ARBA" id="ARBA00022568"/>
    </source>
</evidence>
<evidence type="ECO:0000256" key="2">
    <source>
        <dbReference type="ARBA" id="ARBA00004569"/>
    </source>
</evidence>
<protein>
    <submittedName>
        <fullName evidence="15">EF-hand protein</fullName>
    </submittedName>
</protein>
<evidence type="ECO:0000313" key="16">
    <source>
        <dbReference type="Proteomes" id="UP000019763"/>
    </source>
</evidence>
<keyword evidence="5" id="KW-0479">Metal-binding</keyword>
<keyword evidence="3" id="KW-0813">Transport</keyword>
<dbReference type="GO" id="GO:1990246">
    <property type="term" value="C:uniplex complex"/>
    <property type="evidence" value="ECO:0007669"/>
    <property type="project" value="TreeGrafter"/>
</dbReference>
<evidence type="ECO:0000313" key="15">
    <source>
        <dbReference type="EMBL" id="EZG89433.1"/>
    </source>
</evidence>
<evidence type="ECO:0000256" key="11">
    <source>
        <dbReference type="ARBA" id="ARBA00023128"/>
    </source>
</evidence>
<dbReference type="GO" id="GO:0051560">
    <property type="term" value="P:mitochondrial calcium ion homeostasis"/>
    <property type="evidence" value="ECO:0007669"/>
    <property type="project" value="TreeGrafter"/>
</dbReference>
<evidence type="ECO:0000256" key="7">
    <source>
        <dbReference type="ARBA" id="ARBA00022792"/>
    </source>
</evidence>